<sequence>MPTATTFCWQLVAIGIKFRRLAITNSDRAVHYWSWRQRRVESLSAFRATPPPHGGSTRNPPTAQGVAKRFPETRTGSRNGVPTT</sequence>
<protein>
    <submittedName>
        <fullName evidence="2">Uncharacterized protein</fullName>
    </submittedName>
</protein>
<evidence type="ECO:0000256" key="1">
    <source>
        <dbReference type="SAM" id="MobiDB-lite"/>
    </source>
</evidence>
<feature type="region of interest" description="Disordered" evidence="1">
    <location>
        <begin position="45"/>
        <end position="84"/>
    </location>
</feature>
<reference evidence="2 3" key="1">
    <citation type="journal article" date="2019" name="Int. J. Syst. Evol. Microbiol.">
        <title>The Global Catalogue of Microorganisms (GCM) 10K type strain sequencing project: providing services to taxonomists for standard genome sequencing and annotation.</title>
        <authorList>
            <consortium name="The Broad Institute Genomics Platform"/>
            <consortium name="The Broad Institute Genome Sequencing Center for Infectious Disease"/>
            <person name="Wu L."/>
            <person name="Ma J."/>
        </authorList>
    </citation>
    <scope>NUCLEOTIDE SEQUENCE [LARGE SCALE GENOMIC DNA]</scope>
    <source>
        <strain evidence="2 3">JCM 14307</strain>
    </source>
</reference>
<accession>A0ABN2HJC9</accession>
<evidence type="ECO:0000313" key="2">
    <source>
        <dbReference type="EMBL" id="GAA1688376.1"/>
    </source>
</evidence>
<keyword evidence="3" id="KW-1185">Reference proteome</keyword>
<feature type="compositionally biased region" description="Polar residues" evidence="1">
    <location>
        <begin position="74"/>
        <end position="84"/>
    </location>
</feature>
<comment type="caution">
    <text evidence="2">The sequence shown here is derived from an EMBL/GenBank/DDBJ whole genome shotgun (WGS) entry which is preliminary data.</text>
</comment>
<gene>
    <name evidence="2" type="ORF">GCM10009745_36620</name>
</gene>
<evidence type="ECO:0000313" key="3">
    <source>
        <dbReference type="Proteomes" id="UP001500280"/>
    </source>
</evidence>
<dbReference type="EMBL" id="BAAANF010000013">
    <property type="protein sequence ID" value="GAA1688376.1"/>
    <property type="molecule type" value="Genomic_DNA"/>
</dbReference>
<dbReference type="Proteomes" id="UP001500280">
    <property type="component" value="Unassembled WGS sequence"/>
</dbReference>
<name>A0ABN2HJC9_9ACTN</name>
<organism evidence="2 3">
    <name type="scientific">Kribbella yunnanensis</name>
    <dbReference type="NCBI Taxonomy" id="190194"/>
    <lineage>
        <taxon>Bacteria</taxon>
        <taxon>Bacillati</taxon>
        <taxon>Actinomycetota</taxon>
        <taxon>Actinomycetes</taxon>
        <taxon>Propionibacteriales</taxon>
        <taxon>Kribbellaceae</taxon>
        <taxon>Kribbella</taxon>
    </lineage>
</organism>
<proteinExistence type="predicted"/>